<evidence type="ECO:0000259" key="2">
    <source>
        <dbReference type="Pfam" id="PF07635"/>
    </source>
</evidence>
<reference evidence="3" key="1">
    <citation type="submission" date="2018-05" db="EMBL/GenBank/DDBJ databases">
        <authorList>
            <person name="Lanie J.A."/>
            <person name="Ng W.-L."/>
            <person name="Kazmierczak K.M."/>
            <person name="Andrzejewski T.M."/>
            <person name="Davidsen T.M."/>
            <person name="Wayne K.J."/>
            <person name="Tettelin H."/>
            <person name="Glass J.I."/>
            <person name="Rusch D."/>
            <person name="Podicherti R."/>
            <person name="Tsui H.-C.T."/>
            <person name="Winkler M.E."/>
        </authorList>
    </citation>
    <scope>NUCLEOTIDE SEQUENCE</scope>
</reference>
<dbReference type="AlphaFoldDB" id="A0A382DRI3"/>
<dbReference type="InterPro" id="IPR011429">
    <property type="entry name" value="Cyt_c_Planctomycete-type"/>
</dbReference>
<dbReference type="InterPro" id="IPR013036">
    <property type="entry name" value="DUF1587"/>
</dbReference>
<evidence type="ECO:0000313" key="3">
    <source>
        <dbReference type="EMBL" id="SVB40978.1"/>
    </source>
</evidence>
<feature type="domain" description="DUF1587" evidence="1">
    <location>
        <begin position="163"/>
        <end position="207"/>
    </location>
</feature>
<organism evidence="3">
    <name type="scientific">marine metagenome</name>
    <dbReference type="NCBI Taxonomy" id="408172"/>
    <lineage>
        <taxon>unclassified sequences</taxon>
        <taxon>metagenomes</taxon>
        <taxon>ecological metagenomes</taxon>
    </lineage>
</organism>
<evidence type="ECO:0008006" key="4">
    <source>
        <dbReference type="Google" id="ProtNLM"/>
    </source>
</evidence>
<name>A0A382DRI3_9ZZZZ</name>
<dbReference type="Pfam" id="PF07635">
    <property type="entry name" value="PSCyt1"/>
    <property type="match status" value="1"/>
</dbReference>
<gene>
    <name evidence="3" type="ORF">METZ01_LOCUS193832</name>
</gene>
<proteinExistence type="predicted"/>
<feature type="non-terminal residue" evidence="3">
    <location>
        <position position="1"/>
    </location>
</feature>
<dbReference type="EMBL" id="UINC01040715">
    <property type="protein sequence ID" value="SVB40978.1"/>
    <property type="molecule type" value="Genomic_DNA"/>
</dbReference>
<sequence>VKKQVLWISILCGLASLCAADPALEAHKPFLKAHCFECHGPKKQKGDFRFDTLGADLSELQTLETWQGILDQLNLGEMPPKKQPRPPFEETAKVIEGLTPVLQQAYAARKSTGGQAVIRRLNKFELRNTLRDLFHVKHPDFDPTVVSGLYDFNGNGITAHKTIEPTRSFQDDEEAEGFDNIGQQLVMSDFLLKMLIGAGEEVIDMATRNETQKPFEAETFTAPICTKALAGGSLGKYQRDKKEPYDEVFQRWDRYNRIGPDKYNSGIRRPANYRITFEVSAHNPKADAWGNWTVREGGLIHQGRQSLDEPFEIGLYLQRYEHKRGPRHDRIKRWTLPGDGKKRTFSFETWIDNPWSTWIGWENGPWFRHN</sequence>
<evidence type="ECO:0000259" key="1">
    <source>
        <dbReference type="Pfam" id="PF07626"/>
    </source>
</evidence>
<accession>A0A382DRI3</accession>
<feature type="non-terminal residue" evidence="3">
    <location>
        <position position="370"/>
    </location>
</feature>
<dbReference type="Pfam" id="PF07626">
    <property type="entry name" value="PSD3"/>
    <property type="match status" value="1"/>
</dbReference>
<feature type="domain" description="Cytochrome C Planctomycete-type" evidence="2">
    <location>
        <begin position="35"/>
        <end position="81"/>
    </location>
</feature>
<protein>
    <recommendedName>
        <fullName evidence="4">DUF1587 domain-containing protein</fullName>
    </recommendedName>
</protein>